<dbReference type="InterPro" id="IPR005545">
    <property type="entry name" value="YCII"/>
</dbReference>
<comment type="similarity">
    <text evidence="1">Belongs to the YciI family.</text>
</comment>
<dbReference type="SUPFAM" id="SSF54909">
    <property type="entry name" value="Dimeric alpha+beta barrel"/>
    <property type="match status" value="1"/>
</dbReference>
<comment type="caution">
    <text evidence="3">The sequence shown here is derived from an EMBL/GenBank/DDBJ whole genome shotgun (WGS) entry which is preliminary data.</text>
</comment>
<protein>
    <submittedName>
        <fullName evidence="3">YciI family protein</fullName>
    </submittedName>
</protein>
<reference evidence="4" key="1">
    <citation type="journal article" date="2019" name="Int. J. Syst. Evol. Microbiol.">
        <title>The Global Catalogue of Microorganisms (GCM) 10K type strain sequencing project: providing services to taxonomists for standard genome sequencing and annotation.</title>
        <authorList>
            <consortium name="The Broad Institute Genomics Platform"/>
            <consortium name="The Broad Institute Genome Sequencing Center for Infectious Disease"/>
            <person name="Wu L."/>
            <person name="Ma J."/>
        </authorList>
    </citation>
    <scope>NUCLEOTIDE SEQUENCE [LARGE SCALE GENOMIC DNA]</scope>
    <source>
        <strain evidence="4">JCM 15614</strain>
    </source>
</reference>
<organism evidence="3 4">
    <name type="scientific">Blastococcus jejuensis</name>
    <dbReference type="NCBI Taxonomy" id="351224"/>
    <lineage>
        <taxon>Bacteria</taxon>
        <taxon>Bacillati</taxon>
        <taxon>Actinomycetota</taxon>
        <taxon>Actinomycetes</taxon>
        <taxon>Geodermatophilales</taxon>
        <taxon>Geodermatophilaceae</taxon>
        <taxon>Blastococcus</taxon>
    </lineage>
</organism>
<dbReference type="EMBL" id="BAAAVV010000003">
    <property type="protein sequence ID" value="GAA3163740.1"/>
    <property type="molecule type" value="Genomic_DNA"/>
</dbReference>
<dbReference type="Gene3D" id="3.30.70.1060">
    <property type="entry name" value="Dimeric alpha+beta barrel"/>
    <property type="match status" value="1"/>
</dbReference>
<dbReference type="PANTHER" id="PTHR35174">
    <property type="entry name" value="BLL7171 PROTEIN-RELATED"/>
    <property type="match status" value="1"/>
</dbReference>
<proteinExistence type="inferred from homology"/>
<sequence>MQYLMLLSHSPDAWDDPEAAQLEEWGAYTQALVEAGIMVSGAGLQGIETATTVQMRGGERLLTDGPFADTKEHLIGFYVIDVPDLDTALEWAAKVPNVRTGSVEVRPVQPGAEAARADAAAVATAG</sequence>
<feature type="domain" description="YCII-related" evidence="2">
    <location>
        <begin position="1"/>
        <end position="109"/>
    </location>
</feature>
<gene>
    <name evidence="3" type="ORF">GCM10010531_14740</name>
</gene>
<accession>A0ABP6P383</accession>
<dbReference type="Proteomes" id="UP001499924">
    <property type="component" value="Unassembled WGS sequence"/>
</dbReference>
<dbReference type="PANTHER" id="PTHR35174:SF3">
    <property type="entry name" value="BLL7171 PROTEIN"/>
    <property type="match status" value="1"/>
</dbReference>
<evidence type="ECO:0000256" key="1">
    <source>
        <dbReference type="ARBA" id="ARBA00007689"/>
    </source>
</evidence>
<keyword evidence="4" id="KW-1185">Reference proteome</keyword>
<dbReference type="RefSeq" id="WP_344688097.1">
    <property type="nucleotide sequence ID" value="NZ_BAAAVV010000003.1"/>
</dbReference>
<dbReference type="InterPro" id="IPR011008">
    <property type="entry name" value="Dimeric_a/b-barrel"/>
</dbReference>
<name>A0ABP6P383_9ACTN</name>
<evidence type="ECO:0000313" key="4">
    <source>
        <dbReference type="Proteomes" id="UP001499924"/>
    </source>
</evidence>
<evidence type="ECO:0000313" key="3">
    <source>
        <dbReference type="EMBL" id="GAA3163740.1"/>
    </source>
</evidence>
<evidence type="ECO:0000259" key="2">
    <source>
        <dbReference type="Pfam" id="PF03795"/>
    </source>
</evidence>
<dbReference type="Pfam" id="PF03795">
    <property type="entry name" value="YCII"/>
    <property type="match status" value="1"/>
</dbReference>